<comment type="function">
    <text evidence="18">Core subunit of the mitochondrial membrane respiratory chain NADH dehydrogenase (Complex I) which catalyzes electron transfer from NADH through the respiratory chain, using ubiquinone as an electron acceptor. Essential for the catalytic activity and assembly of complex I.</text>
</comment>
<evidence type="ECO:0000256" key="8">
    <source>
        <dbReference type="ARBA" id="ARBA00022692"/>
    </source>
</evidence>
<evidence type="ECO:0000256" key="15">
    <source>
        <dbReference type="ARBA" id="ARBA00023128"/>
    </source>
</evidence>
<keyword evidence="15 18" id="KW-0496">Mitochondrion</keyword>
<evidence type="ECO:0000256" key="9">
    <source>
        <dbReference type="ARBA" id="ARBA00022792"/>
    </source>
</evidence>
<evidence type="ECO:0000256" key="12">
    <source>
        <dbReference type="ARBA" id="ARBA00022989"/>
    </source>
</evidence>
<accession>A0A0U2DW87</accession>
<reference evidence="21" key="1">
    <citation type="journal article" date="2015" name="Mitochondrial DNA">
        <title>The complete mitogenome of the rock pool prawn Palaemon serenus (Heller, 1862) (Crustacea: Decapoda: Palaemonidae).</title>
        <authorList>
            <person name="Gan H.Y."/>
            <person name="Gan H.M."/>
            <person name="Lee Y.P."/>
            <person name="Austin C.M."/>
        </authorList>
    </citation>
    <scope>NUCLEOTIDE SEQUENCE</scope>
    <source>
        <strain evidence="21">APR1</strain>
    </source>
</reference>
<dbReference type="PRINTS" id="PR01436">
    <property type="entry name" value="NADHDHGNASE2"/>
</dbReference>
<keyword evidence="6" id="KW-0813">Transport</keyword>
<dbReference type="InterPro" id="IPR050175">
    <property type="entry name" value="Complex_I_Subunit_2"/>
</dbReference>
<dbReference type="PANTHER" id="PTHR46552">
    <property type="entry name" value="NADH-UBIQUINONE OXIDOREDUCTASE CHAIN 2"/>
    <property type="match status" value="1"/>
</dbReference>
<feature type="transmembrane region" description="Helical" evidence="18">
    <location>
        <begin position="88"/>
        <end position="107"/>
    </location>
</feature>
<evidence type="ECO:0000256" key="14">
    <source>
        <dbReference type="ARBA" id="ARBA00023075"/>
    </source>
</evidence>
<evidence type="ECO:0000256" key="6">
    <source>
        <dbReference type="ARBA" id="ARBA00022448"/>
    </source>
</evidence>
<feature type="transmembrane region" description="Helical" evidence="18">
    <location>
        <begin position="58"/>
        <end position="82"/>
    </location>
</feature>
<dbReference type="GO" id="GO:0008137">
    <property type="term" value="F:NADH dehydrogenase (ubiquinone) activity"/>
    <property type="evidence" value="ECO:0007669"/>
    <property type="project" value="UniProtKB-EC"/>
</dbReference>
<feature type="signal peptide" evidence="19">
    <location>
        <begin position="1"/>
        <end position="18"/>
    </location>
</feature>
<dbReference type="InterPro" id="IPR003917">
    <property type="entry name" value="NADH_UbQ_OxRdtase_chain2"/>
</dbReference>
<feature type="transmembrane region" description="Helical" evidence="18">
    <location>
        <begin position="265"/>
        <end position="285"/>
    </location>
</feature>
<dbReference type="GO" id="GO:0006120">
    <property type="term" value="P:mitochondrial electron transport, NADH to ubiquinone"/>
    <property type="evidence" value="ECO:0007669"/>
    <property type="project" value="InterPro"/>
</dbReference>
<name>A0A0U2DW87_9EUCA</name>
<evidence type="ECO:0000256" key="11">
    <source>
        <dbReference type="ARBA" id="ARBA00022982"/>
    </source>
</evidence>
<evidence type="ECO:0000256" key="18">
    <source>
        <dbReference type="RuleBase" id="RU003403"/>
    </source>
</evidence>
<feature type="transmembrane region" description="Helical" evidence="18">
    <location>
        <begin position="234"/>
        <end position="253"/>
    </location>
</feature>
<evidence type="ECO:0000256" key="13">
    <source>
        <dbReference type="ARBA" id="ARBA00023027"/>
    </source>
</evidence>
<comment type="catalytic activity">
    <reaction evidence="17 18">
        <text>a ubiquinone + NADH + 5 H(+)(in) = a ubiquinol + NAD(+) + 4 H(+)(out)</text>
        <dbReference type="Rhea" id="RHEA:29091"/>
        <dbReference type="Rhea" id="RHEA-COMP:9565"/>
        <dbReference type="Rhea" id="RHEA-COMP:9566"/>
        <dbReference type="ChEBI" id="CHEBI:15378"/>
        <dbReference type="ChEBI" id="CHEBI:16389"/>
        <dbReference type="ChEBI" id="CHEBI:17976"/>
        <dbReference type="ChEBI" id="CHEBI:57540"/>
        <dbReference type="ChEBI" id="CHEBI:57945"/>
        <dbReference type="EC" id="7.1.1.2"/>
    </reaction>
</comment>
<feature type="transmembrane region" description="Helical" evidence="18">
    <location>
        <begin position="119"/>
        <end position="138"/>
    </location>
</feature>
<dbReference type="EMBL" id="KM978916">
    <property type="protein sequence ID" value="AKQ09496.1"/>
    <property type="molecule type" value="Genomic_DNA"/>
</dbReference>
<evidence type="ECO:0000256" key="1">
    <source>
        <dbReference type="ARBA" id="ARBA00003257"/>
    </source>
</evidence>
<dbReference type="EC" id="7.1.1.2" evidence="4 18"/>
<comment type="subcellular location">
    <subcellularLocation>
        <location evidence="2 18">Mitochondrion inner membrane</location>
        <topology evidence="2 18">Multi-pass membrane protein</topology>
    </subcellularLocation>
</comment>
<evidence type="ECO:0000256" key="2">
    <source>
        <dbReference type="ARBA" id="ARBA00004448"/>
    </source>
</evidence>
<keyword evidence="19" id="KW-0732">Signal</keyword>
<feature type="transmembrane region" description="Helical" evidence="18">
    <location>
        <begin position="144"/>
        <end position="163"/>
    </location>
</feature>
<feature type="domain" description="NADH:quinone oxidoreductase/Mrp antiporter transmembrane" evidence="20">
    <location>
        <begin position="88"/>
        <end position="280"/>
    </location>
</feature>
<keyword evidence="12 18" id="KW-1133">Transmembrane helix</keyword>
<dbReference type="InterPro" id="IPR001750">
    <property type="entry name" value="ND/Mrp_TM"/>
</dbReference>
<keyword evidence="7 18" id="KW-0679">Respiratory chain</keyword>
<evidence type="ECO:0000256" key="4">
    <source>
        <dbReference type="ARBA" id="ARBA00012944"/>
    </source>
</evidence>
<dbReference type="GO" id="GO:0005743">
    <property type="term" value="C:mitochondrial inner membrane"/>
    <property type="evidence" value="ECO:0007669"/>
    <property type="project" value="UniProtKB-SubCell"/>
</dbReference>
<evidence type="ECO:0000256" key="19">
    <source>
        <dbReference type="SAM" id="SignalP"/>
    </source>
</evidence>
<feature type="chain" id="PRO_5040188834" description="NADH-ubiquinone oxidoreductase chain 2" evidence="19">
    <location>
        <begin position="19"/>
        <end position="331"/>
    </location>
</feature>
<keyword evidence="10 18" id="KW-1278">Translocase</keyword>
<dbReference type="PANTHER" id="PTHR46552:SF1">
    <property type="entry name" value="NADH-UBIQUINONE OXIDOREDUCTASE CHAIN 2"/>
    <property type="match status" value="1"/>
</dbReference>
<keyword evidence="16 18" id="KW-0472">Membrane</keyword>
<keyword evidence="8 18" id="KW-0812">Transmembrane</keyword>
<evidence type="ECO:0000256" key="17">
    <source>
        <dbReference type="ARBA" id="ARBA00049551"/>
    </source>
</evidence>
<keyword evidence="11 18" id="KW-0249">Electron transport</keyword>
<evidence type="ECO:0000256" key="16">
    <source>
        <dbReference type="ARBA" id="ARBA00023136"/>
    </source>
</evidence>
<organism evidence="21">
    <name type="scientific">Palaemon serenus</name>
    <dbReference type="NCBI Taxonomy" id="117983"/>
    <lineage>
        <taxon>Eukaryota</taxon>
        <taxon>Metazoa</taxon>
        <taxon>Ecdysozoa</taxon>
        <taxon>Arthropoda</taxon>
        <taxon>Crustacea</taxon>
        <taxon>Multicrustacea</taxon>
        <taxon>Malacostraca</taxon>
        <taxon>Eumalacostraca</taxon>
        <taxon>Eucarida</taxon>
        <taxon>Decapoda</taxon>
        <taxon>Pleocyemata</taxon>
        <taxon>Caridea</taxon>
        <taxon>Palaemonoidea</taxon>
        <taxon>Palaemonidae</taxon>
        <taxon>Palaemon</taxon>
    </lineage>
</organism>
<feature type="domain" description="NADH:quinone oxidoreductase/Mrp antiporter transmembrane" evidence="20">
    <location>
        <begin position="25"/>
        <end position="83"/>
    </location>
</feature>
<comment type="function">
    <text evidence="1">Core subunit of the mitochondrial membrane respiratory chain NADH dehydrogenase (Complex I) that is believed to belong to the minimal assembly required for catalysis. Complex I functions in the transfer of electrons from NADH to the respiratory chain. The immediate electron acceptor for the enzyme is believed to be ubiquinone.</text>
</comment>
<evidence type="ECO:0000256" key="3">
    <source>
        <dbReference type="ARBA" id="ARBA00007012"/>
    </source>
</evidence>
<dbReference type="Pfam" id="PF00361">
    <property type="entry name" value="Proton_antipo_M"/>
    <property type="match status" value="2"/>
</dbReference>
<evidence type="ECO:0000256" key="5">
    <source>
        <dbReference type="ARBA" id="ARBA00021008"/>
    </source>
</evidence>
<proteinExistence type="inferred from homology"/>
<geneLocation type="mitochondrion" evidence="21"/>
<feature type="transmembrane region" description="Helical" evidence="18">
    <location>
        <begin position="193"/>
        <end position="213"/>
    </location>
</feature>
<evidence type="ECO:0000256" key="10">
    <source>
        <dbReference type="ARBA" id="ARBA00022967"/>
    </source>
</evidence>
<gene>
    <name evidence="21" type="primary">nad2</name>
</gene>
<keyword evidence="9 18" id="KW-0999">Mitochondrion inner membrane</keyword>
<evidence type="ECO:0000259" key="20">
    <source>
        <dbReference type="Pfam" id="PF00361"/>
    </source>
</evidence>
<sequence>MLMLSPSLLLFSTTLVAGTLIATSSSSWFVAWLGLELNLLSFIPLVSSSYNTFSSEAALKYFLVQALGSATLLASVTMLLMFTDPPKILILGSLILKMGAAPLHFWLPPVMQGMSWPNCFVLMTVQKIAPIVLMSYVLCPYTSPILVGASVSSAVMGGLGGLNQTLLRKLMAYSSINHLSWMLAALSCSSSLWVHYILTYTVISLSLVILFNYNQVFHIKHFASFSSSQFNKTMVFLSLFSLGGLPPFLGFLPKMTVVKDLASQGFLLWAFILMMSALITLFYYVRISLTALTLASPKTASDLAHVSHKPASAALINLIPLFFPLMMLVPF</sequence>
<feature type="transmembrane region" description="Helical" evidence="18">
    <location>
        <begin position="311"/>
        <end position="329"/>
    </location>
</feature>
<keyword evidence="13 18" id="KW-0520">NAD</keyword>
<protein>
    <recommendedName>
        <fullName evidence="5 18">NADH-ubiquinone oxidoreductase chain 2</fullName>
        <ecNumber evidence="4 18">7.1.1.2</ecNumber>
    </recommendedName>
</protein>
<keyword evidence="14 18" id="KW-0830">Ubiquinone</keyword>
<evidence type="ECO:0000256" key="7">
    <source>
        <dbReference type="ARBA" id="ARBA00022660"/>
    </source>
</evidence>
<comment type="similarity">
    <text evidence="3 18">Belongs to the complex I subunit 2 family.</text>
</comment>
<evidence type="ECO:0000313" key="21">
    <source>
        <dbReference type="EMBL" id="AKQ09496.1"/>
    </source>
</evidence>
<dbReference type="AlphaFoldDB" id="A0A0U2DW87"/>